<organism evidence="1 2">
    <name type="scientific">Trichinella britovi</name>
    <name type="common">Parasitic roundworm</name>
    <dbReference type="NCBI Taxonomy" id="45882"/>
    <lineage>
        <taxon>Eukaryota</taxon>
        <taxon>Metazoa</taxon>
        <taxon>Ecdysozoa</taxon>
        <taxon>Nematoda</taxon>
        <taxon>Enoplea</taxon>
        <taxon>Dorylaimia</taxon>
        <taxon>Trichinellida</taxon>
        <taxon>Trichinellidae</taxon>
        <taxon>Trichinella</taxon>
    </lineage>
</organism>
<dbReference type="OrthoDB" id="10392120at2759"/>
<gene>
    <name evidence="1" type="ORF">T03_13896</name>
</gene>
<keyword evidence="2" id="KW-1185">Reference proteome</keyword>
<dbReference type="Proteomes" id="UP000054653">
    <property type="component" value="Unassembled WGS sequence"/>
</dbReference>
<evidence type="ECO:0000313" key="2">
    <source>
        <dbReference type="Proteomes" id="UP000054653"/>
    </source>
</evidence>
<protein>
    <submittedName>
        <fullName evidence="1">Uncharacterized protein</fullName>
    </submittedName>
</protein>
<reference evidence="1 2" key="1">
    <citation type="submission" date="2015-01" db="EMBL/GenBank/DDBJ databases">
        <title>Evolution of Trichinella species and genotypes.</title>
        <authorList>
            <person name="Korhonen P.K."/>
            <person name="Edoardo P."/>
            <person name="Giuseppe L.R."/>
            <person name="Gasser R.B."/>
        </authorList>
    </citation>
    <scope>NUCLEOTIDE SEQUENCE [LARGE SCALE GENOMIC DNA]</scope>
    <source>
        <strain evidence="1">ISS120</strain>
    </source>
</reference>
<dbReference type="EMBL" id="JYDI01000035">
    <property type="protein sequence ID" value="KRY57110.1"/>
    <property type="molecule type" value="Genomic_DNA"/>
</dbReference>
<accession>A0A0V1D6R7</accession>
<proteinExistence type="predicted"/>
<sequence>MRMDCCGYMFQGSEVALLQLSTCQILTVQLLVTFQMQTSAGYCRKAIAPLLGVVQIRNTCLENFLPYPVAQCMMMLYYYFTFTVGESGDQVYFSCSIASEVEWRNELHTGRLELFSNQTCPTALCLSFICDKMAEQLRRDPFAHRDQFRIAVVQSAAGLENTTCEYRDERWGKMKSQASRGRIDAA</sequence>
<name>A0A0V1D6R7_TRIBR</name>
<comment type="caution">
    <text evidence="1">The sequence shown here is derived from an EMBL/GenBank/DDBJ whole genome shotgun (WGS) entry which is preliminary data.</text>
</comment>
<dbReference type="AlphaFoldDB" id="A0A0V1D6R7"/>
<evidence type="ECO:0000313" key="1">
    <source>
        <dbReference type="EMBL" id="KRY57110.1"/>
    </source>
</evidence>